<comment type="subcellular location">
    <subcellularLocation>
        <location evidence="1">Membrane</location>
        <topology evidence="1">Multi-pass membrane protein</topology>
    </subcellularLocation>
</comment>
<feature type="transmembrane region" description="Helical" evidence="13">
    <location>
        <begin position="21"/>
        <end position="42"/>
    </location>
</feature>
<protein>
    <submittedName>
        <fullName evidence="16">Potassium channel subfamily K member 4-like</fullName>
    </submittedName>
</protein>
<dbReference type="SUPFAM" id="SSF81324">
    <property type="entry name" value="Voltage-gated potassium channels"/>
    <property type="match status" value="2"/>
</dbReference>
<accession>A0ABM0MRH3</accession>
<dbReference type="InterPro" id="IPR003280">
    <property type="entry name" value="2pore_dom_K_chnl"/>
</dbReference>
<dbReference type="Pfam" id="PF07885">
    <property type="entry name" value="Ion_trans_2"/>
    <property type="match status" value="2"/>
</dbReference>
<feature type="transmembrane region" description="Helical" evidence="13">
    <location>
        <begin position="255"/>
        <end position="277"/>
    </location>
</feature>
<evidence type="ECO:0000256" key="3">
    <source>
        <dbReference type="ARBA" id="ARBA00022448"/>
    </source>
</evidence>
<keyword evidence="7" id="KW-0630">Potassium</keyword>
<evidence type="ECO:0000256" key="13">
    <source>
        <dbReference type="SAM" id="Phobius"/>
    </source>
</evidence>
<feature type="domain" description="Potassium channel" evidence="14">
    <location>
        <begin position="263"/>
        <end position="339"/>
    </location>
</feature>
<comment type="similarity">
    <text evidence="2 12">Belongs to the two pore domain potassium channel (TC 1.A.1.8) family.</text>
</comment>
<evidence type="ECO:0000256" key="2">
    <source>
        <dbReference type="ARBA" id="ARBA00006666"/>
    </source>
</evidence>
<dbReference type="Gene3D" id="1.10.287.70">
    <property type="match status" value="1"/>
</dbReference>
<gene>
    <name evidence="16" type="primary">LOC102807151</name>
</gene>
<evidence type="ECO:0000256" key="1">
    <source>
        <dbReference type="ARBA" id="ARBA00004141"/>
    </source>
</evidence>
<keyword evidence="3 12" id="KW-0813">Transport</keyword>
<dbReference type="PANTHER" id="PTHR11003">
    <property type="entry name" value="POTASSIUM CHANNEL, SUBFAMILY K"/>
    <property type="match status" value="1"/>
</dbReference>
<dbReference type="PRINTS" id="PR01095">
    <property type="entry name" value="TASKCHANNEL"/>
</dbReference>
<reference evidence="16" key="1">
    <citation type="submission" date="2025-08" db="UniProtKB">
        <authorList>
            <consortium name="RefSeq"/>
        </authorList>
    </citation>
    <scope>IDENTIFICATION</scope>
    <source>
        <tissue evidence="16">Testes</tissue>
    </source>
</reference>
<evidence type="ECO:0000256" key="7">
    <source>
        <dbReference type="ARBA" id="ARBA00022958"/>
    </source>
</evidence>
<feature type="transmembrane region" description="Helical" evidence="13">
    <location>
        <begin position="283"/>
        <end position="303"/>
    </location>
</feature>
<keyword evidence="11 12" id="KW-0407">Ion channel</keyword>
<evidence type="ECO:0000256" key="11">
    <source>
        <dbReference type="ARBA" id="ARBA00023303"/>
    </source>
</evidence>
<feature type="transmembrane region" description="Helical" evidence="13">
    <location>
        <begin position="315"/>
        <end position="337"/>
    </location>
</feature>
<dbReference type="InterPro" id="IPR003092">
    <property type="entry name" value="2pore_dom_K_chnl_TASK"/>
</dbReference>
<dbReference type="InterPro" id="IPR013099">
    <property type="entry name" value="K_chnl_dom"/>
</dbReference>
<feature type="transmembrane region" description="Helical" evidence="13">
    <location>
        <begin position="149"/>
        <end position="171"/>
    </location>
</feature>
<evidence type="ECO:0000256" key="6">
    <source>
        <dbReference type="ARBA" id="ARBA00022826"/>
    </source>
</evidence>
<dbReference type="Proteomes" id="UP000694865">
    <property type="component" value="Unplaced"/>
</dbReference>
<feature type="domain" description="Potassium channel" evidence="14">
    <location>
        <begin position="112"/>
        <end position="170"/>
    </location>
</feature>
<evidence type="ECO:0000313" key="16">
    <source>
        <dbReference type="RefSeq" id="XP_006822614.1"/>
    </source>
</evidence>
<keyword evidence="4" id="KW-0633">Potassium transport</keyword>
<evidence type="ECO:0000313" key="15">
    <source>
        <dbReference type="Proteomes" id="UP000694865"/>
    </source>
</evidence>
<dbReference type="PANTHER" id="PTHR11003:SF334">
    <property type="entry name" value="FI03418P"/>
    <property type="match status" value="1"/>
</dbReference>
<keyword evidence="6" id="KW-0631">Potassium channel</keyword>
<evidence type="ECO:0000256" key="4">
    <source>
        <dbReference type="ARBA" id="ARBA00022538"/>
    </source>
</evidence>
<evidence type="ECO:0000256" key="12">
    <source>
        <dbReference type="RuleBase" id="RU003857"/>
    </source>
</evidence>
<name>A0ABM0MRH3_SACKO</name>
<evidence type="ECO:0000256" key="9">
    <source>
        <dbReference type="ARBA" id="ARBA00023065"/>
    </source>
</evidence>
<keyword evidence="10 13" id="KW-0472">Membrane</keyword>
<dbReference type="PRINTS" id="PR01333">
    <property type="entry name" value="2POREKCHANEL"/>
</dbReference>
<keyword evidence="5 12" id="KW-0812">Transmembrane</keyword>
<evidence type="ECO:0000259" key="14">
    <source>
        <dbReference type="Pfam" id="PF07885"/>
    </source>
</evidence>
<sequence length="358" mass="40105">MGKMERRLQTLWYRHGTIAKHIGLLIIVVLYLLLGTAAFVFIEGSYEEQQAEVIADMMEDVLNETKEDMLNSNISVIRTVAEREDFDAILKNRLESFGDQLYELYEYRHAKGVVTWDMYSSAFYCFTVMTTIGYGNIAPATPAGRALSIVYAIFGIPLLLLLLSVIGQNLARPFRVLCRKLKCGKSKCCTQQVFAVDDMHSSGLFIIKRTAIDNRDTDGVTTGDELFSTFRRKVYRNSATQTDASTECDHANESIIAILTIVFIIIYISFGAVGYAYSQEWTLLDGFYFVFVSLSTIGFGDMLPEFHATNRGRVVGPLTSVYLLIGMAVLATGFTLVQDQVGAVFRKIKNKVCEFDGN</sequence>
<keyword evidence="15" id="KW-1185">Reference proteome</keyword>
<evidence type="ECO:0000256" key="10">
    <source>
        <dbReference type="ARBA" id="ARBA00023136"/>
    </source>
</evidence>
<evidence type="ECO:0000256" key="5">
    <source>
        <dbReference type="ARBA" id="ARBA00022692"/>
    </source>
</evidence>
<evidence type="ECO:0000256" key="8">
    <source>
        <dbReference type="ARBA" id="ARBA00022989"/>
    </source>
</evidence>
<dbReference type="RefSeq" id="XP_006822614.1">
    <property type="nucleotide sequence ID" value="XM_006822551.1"/>
</dbReference>
<organism evidence="15 16">
    <name type="scientific">Saccoglossus kowalevskii</name>
    <name type="common">Acorn worm</name>
    <dbReference type="NCBI Taxonomy" id="10224"/>
    <lineage>
        <taxon>Eukaryota</taxon>
        <taxon>Metazoa</taxon>
        <taxon>Hemichordata</taxon>
        <taxon>Enteropneusta</taxon>
        <taxon>Harrimaniidae</taxon>
        <taxon>Saccoglossus</taxon>
    </lineage>
</organism>
<keyword evidence="9 12" id="KW-0406">Ion transport</keyword>
<proteinExistence type="inferred from homology"/>
<keyword evidence="8 13" id="KW-1133">Transmembrane helix</keyword>
<dbReference type="GeneID" id="102807151"/>